<organism evidence="5 6">
    <name type="scientific">Zingiber officinale</name>
    <name type="common">Ginger</name>
    <name type="synonym">Amomum zingiber</name>
    <dbReference type="NCBI Taxonomy" id="94328"/>
    <lineage>
        <taxon>Eukaryota</taxon>
        <taxon>Viridiplantae</taxon>
        <taxon>Streptophyta</taxon>
        <taxon>Embryophyta</taxon>
        <taxon>Tracheophyta</taxon>
        <taxon>Spermatophyta</taxon>
        <taxon>Magnoliopsida</taxon>
        <taxon>Liliopsida</taxon>
        <taxon>Zingiberales</taxon>
        <taxon>Zingiberaceae</taxon>
        <taxon>Zingiber</taxon>
    </lineage>
</organism>
<dbReference type="Pfam" id="PF07983">
    <property type="entry name" value="X8"/>
    <property type="match status" value="1"/>
</dbReference>
<evidence type="ECO:0000313" key="6">
    <source>
        <dbReference type="Proteomes" id="UP000734854"/>
    </source>
</evidence>
<dbReference type="Gene3D" id="1.20.58.1040">
    <property type="match status" value="1"/>
</dbReference>
<feature type="transmembrane region" description="Helical" evidence="2">
    <location>
        <begin position="139"/>
        <end position="157"/>
    </location>
</feature>
<reference evidence="5 6" key="1">
    <citation type="submission" date="2020-08" db="EMBL/GenBank/DDBJ databases">
        <title>Plant Genome Project.</title>
        <authorList>
            <person name="Zhang R.-G."/>
        </authorList>
    </citation>
    <scope>NUCLEOTIDE SEQUENCE [LARGE SCALE GENOMIC DNA]</scope>
    <source>
        <tissue evidence="5">Rhizome</tissue>
    </source>
</reference>
<name>A0A8J5FPF4_ZINOF</name>
<feature type="signal peptide" evidence="3">
    <location>
        <begin position="1"/>
        <end position="27"/>
    </location>
</feature>
<dbReference type="PANTHER" id="PTHR31044:SF130">
    <property type="entry name" value="CARBOHYDRATE-BINDING X8 DOMAIN SUPERFAMILY PROTEIN"/>
    <property type="match status" value="1"/>
</dbReference>
<keyword evidence="2" id="KW-0472">Membrane</keyword>
<keyword evidence="2" id="KW-0812">Transmembrane</keyword>
<gene>
    <name evidence="5" type="ORF">ZIOFF_050092</name>
</gene>
<feature type="domain" description="X8" evidence="4">
    <location>
        <begin position="53"/>
        <end position="135"/>
    </location>
</feature>
<comment type="caution">
    <text evidence="5">The sequence shown here is derived from an EMBL/GenBank/DDBJ whole genome shotgun (WGS) entry which is preliminary data.</text>
</comment>
<proteinExistence type="predicted"/>
<dbReference type="InterPro" id="IPR044788">
    <property type="entry name" value="X8_dom_prot"/>
</dbReference>
<evidence type="ECO:0000259" key="4">
    <source>
        <dbReference type="SMART" id="SM00768"/>
    </source>
</evidence>
<evidence type="ECO:0000313" key="5">
    <source>
        <dbReference type="EMBL" id="KAG6488841.1"/>
    </source>
</evidence>
<dbReference type="Proteomes" id="UP000734854">
    <property type="component" value="Unassembled WGS sequence"/>
</dbReference>
<evidence type="ECO:0000256" key="1">
    <source>
        <dbReference type="ARBA" id="ARBA00022729"/>
    </source>
</evidence>
<dbReference type="EMBL" id="JACMSC010000014">
    <property type="protein sequence ID" value="KAG6488841.1"/>
    <property type="molecule type" value="Genomic_DNA"/>
</dbReference>
<feature type="transmembrane region" description="Helical" evidence="2">
    <location>
        <begin position="178"/>
        <end position="196"/>
    </location>
</feature>
<evidence type="ECO:0000256" key="3">
    <source>
        <dbReference type="SAM" id="SignalP"/>
    </source>
</evidence>
<dbReference type="AlphaFoldDB" id="A0A8J5FPF4"/>
<dbReference type="InterPro" id="IPR012946">
    <property type="entry name" value="X8"/>
</dbReference>
<dbReference type="PANTHER" id="PTHR31044">
    <property type="entry name" value="BETA-1,3 GLUCANASE"/>
    <property type="match status" value="1"/>
</dbReference>
<feature type="chain" id="PRO_5035258323" description="X8 domain-containing protein" evidence="3">
    <location>
        <begin position="28"/>
        <end position="293"/>
    </location>
</feature>
<keyword evidence="2" id="KW-1133">Transmembrane helix</keyword>
<accession>A0A8J5FPF4</accession>
<keyword evidence="1 3" id="KW-0732">Signal</keyword>
<evidence type="ECO:0000256" key="2">
    <source>
        <dbReference type="SAM" id="Phobius"/>
    </source>
</evidence>
<sequence>MADTMRKKTSLLLLSFFLLQCLTNTSSISNSVYNHTPSGSVTLAVTISSGRGPWCLPLQGLTSEELQANIQEACRRPGRADCSPIQKGGPCYLPDTLFGHASYAMNAYYYANGKKENNCYFNATATFIWKDPRDYLVKLRKFFVVKIIYVYVLLFGFDKFVECYFVQSGRISGAVVKVMFAVGFLMELLFLLVIFMRFSYGGSFSACDIHEGIGFSLGENFREYLNGHCSDTEGKLNHPPHNLLMTALSAASTMGTLSQVSMAAAQQLLLLVFLELMLPRCRPNLLALLQPLN</sequence>
<dbReference type="SMART" id="SM00768">
    <property type="entry name" value="X8"/>
    <property type="match status" value="1"/>
</dbReference>
<dbReference type="GO" id="GO:0009506">
    <property type="term" value="C:plasmodesma"/>
    <property type="evidence" value="ECO:0007669"/>
    <property type="project" value="UniProtKB-ARBA"/>
</dbReference>
<keyword evidence="6" id="KW-1185">Reference proteome</keyword>
<protein>
    <recommendedName>
        <fullName evidence="4">X8 domain-containing protein</fullName>
    </recommendedName>
</protein>